<evidence type="ECO:0000313" key="3">
    <source>
        <dbReference type="Proteomes" id="UP001054902"/>
    </source>
</evidence>
<dbReference type="EMBL" id="BLLK01000060">
    <property type="protein sequence ID" value="GFH58053.1"/>
    <property type="molecule type" value="Genomic_DNA"/>
</dbReference>
<evidence type="ECO:0000256" key="1">
    <source>
        <dbReference type="SAM" id="MobiDB-lite"/>
    </source>
</evidence>
<organism evidence="2 3">
    <name type="scientific">Chaetoceros tenuissimus</name>
    <dbReference type="NCBI Taxonomy" id="426638"/>
    <lineage>
        <taxon>Eukaryota</taxon>
        <taxon>Sar</taxon>
        <taxon>Stramenopiles</taxon>
        <taxon>Ochrophyta</taxon>
        <taxon>Bacillariophyta</taxon>
        <taxon>Coscinodiscophyceae</taxon>
        <taxon>Chaetocerotophycidae</taxon>
        <taxon>Chaetocerotales</taxon>
        <taxon>Chaetocerotaceae</taxon>
        <taxon>Chaetoceros</taxon>
    </lineage>
</organism>
<accession>A0AAD3HCH4</accession>
<feature type="compositionally biased region" description="Basic and acidic residues" evidence="1">
    <location>
        <begin position="276"/>
        <end position="287"/>
    </location>
</feature>
<comment type="caution">
    <text evidence="2">The sequence shown here is derived from an EMBL/GenBank/DDBJ whole genome shotgun (WGS) entry which is preliminary data.</text>
</comment>
<sequence>MEPSELEEYLQAKEAKRIERNAKQREKRAKLREEEEEMMNSMEPSELEEYLQAKEAERIERIAKLREEEEEMMNSMEPSELEEYLQAKEAKRIERNAKQREKRAKLREEEEEMMDSMEPSELEEYLQAKEAERIERIAKLREEEEEMMNSMEPSELEEYLQAKEAKRIERNAKQREWRAKLREEEEEMMDSMEPSELEEYLQAKEAKQREKRAKLREEEEEMMNSMEPSELEEYLQAKEAKRIERNAKRREKRAKLREEEEEMMNSMEPSELEEYLQAKEAERSERNAKRREWRAKRQAKKKEEKALDENEGTEREPTMIADEITKSADGIFARWPELHDDNRSRVALYASFTAEDLNKLFLSRALWSSESHKFLTNPTFYISKRGFLHCKGAGPSLLFSSPRKDFGARCRRRDSNGLLVPTELDYRILSRKYLEEQLDAKFIILHQCQSRTNARNMENEIQGRLGGRKFGTEILWRAIDRGNYDKEKGDDTATFTVGLTVLNAEKIRDLIKNGVIVVNKGKWSHSKQQYFHELDNGRKQYFKSSYEEIDFGSFTVQTSQEVLRIRVIQTKYCYLEIDEVHDDSPLNGLVRKGDQIRAINGRDMSNASGTTFVEVLQSLRTEKKTITMWRG</sequence>
<keyword evidence="3" id="KW-1185">Reference proteome</keyword>
<dbReference type="Gene3D" id="2.30.42.10">
    <property type="match status" value="1"/>
</dbReference>
<dbReference type="InterPro" id="IPR036034">
    <property type="entry name" value="PDZ_sf"/>
</dbReference>
<name>A0AAD3HCH4_9STRA</name>
<feature type="region of interest" description="Disordered" evidence="1">
    <location>
        <begin position="91"/>
        <end position="122"/>
    </location>
</feature>
<protein>
    <recommendedName>
        <fullName evidence="4">PDZ domain-containing protein</fullName>
    </recommendedName>
</protein>
<evidence type="ECO:0000313" key="2">
    <source>
        <dbReference type="EMBL" id="GFH58053.1"/>
    </source>
</evidence>
<feature type="region of interest" description="Disordered" evidence="1">
    <location>
        <begin position="203"/>
        <end position="318"/>
    </location>
</feature>
<dbReference type="SUPFAM" id="SSF50156">
    <property type="entry name" value="PDZ domain-like"/>
    <property type="match status" value="1"/>
</dbReference>
<gene>
    <name evidence="2" type="ORF">CTEN210_14529</name>
</gene>
<dbReference type="Proteomes" id="UP001054902">
    <property type="component" value="Unassembled WGS sequence"/>
</dbReference>
<feature type="region of interest" description="Disordered" evidence="1">
    <location>
        <begin position="17"/>
        <end position="48"/>
    </location>
</feature>
<evidence type="ECO:0008006" key="4">
    <source>
        <dbReference type="Google" id="ProtNLM"/>
    </source>
</evidence>
<dbReference type="CDD" id="cd00136">
    <property type="entry name" value="PDZ_canonical"/>
    <property type="match status" value="1"/>
</dbReference>
<feature type="compositionally biased region" description="Basic and acidic residues" evidence="1">
    <location>
        <begin position="301"/>
        <end position="317"/>
    </location>
</feature>
<reference evidence="2 3" key="1">
    <citation type="journal article" date="2021" name="Sci. Rep.">
        <title>The genome of the diatom Chaetoceros tenuissimus carries an ancient integrated fragment of an extant virus.</title>
        <authorList>
            <person name="Hongo Y."/>
            <person name="Kimura K."/>
            <person name="Takaki Y."/>
            <person name="Yoshida Y."/>
            <person name="Baba S."/>
            <person name="Kobayashi G."/>
            <person name="Nagasaki K."/>
            <person name="Hano T."/>
            <person name="Tomaru Y."/>
        </authorList>
    </citation>
    <scope>NUCLEOTIDE SEQUENCE [LARGE SCALE GENOMIC DNA]</scope>
    <source>
        <strain evidence="2 3">NIES-3715</strain>
    </source>
</reference>
<feature type="compositionally biased region" description="Basic residues" evidence="1">
    <location>
        <begin position="288"/>
        <end position="300"/>
    </location>
</feature>
<feature type="compositionally biased region" description="Basic and acidic residues" evidence="1">
    <location>
        <begin position="235"/>
        <end position="246"/>
    </location>
</feature>
<proteinExistence type="predicted"/>
<dbReference type="AlphaFoldDB" id="A0AAD3HCH4"/>
<feature type="compositionally biased region" description="Acidic residues" evidence="1">
    <location>
        <begin position="109"/>
        <end position="122"/>
    </location>
</feature>